<evidence type="ECO:0000313" key="6">
    <source>
        <dbReference type="Proteomes" id="UP000178943"/>
    </source>
</evidence>
<dbReference type="Gene3D" id="3.40.50.300">
    <property type="entry name" value="P-loop containing nucleotide triphosphate hydrolases"/>
    <property type="match status" value="1"/>
</dbReference>
<proteinExistence type="predicted"/>
<dbReference type="InterPro" id="IPR003593">
    <property type="entry name" value="AAA+_ATPase"/>
</dbReference>
<reference evidence="5 6" key="1">
    <citation type="journal article" date="2016" name="Nat. Commun.">
        <title>Thousands of microbial genomes shed light on interconnected biogeochemical processes in an aquifer system.</title>
        <authorList>
            <person name="Anantharaman K."/>
            <person name="Brown C.T."/>
            <person name="Hug L.A."/>
            <person name="Sharon I."/>
            <person name="Castelle C.J."/>
            <person name="Probst A.J."/>
            <person name="Thomas B.C."/>
            <person name="Singh A."/>
            <person name="Wilkins M.J."/>
            <person name="Karaoz U."/>
            <person name="Brodie E.L."/>
            <person name="Williams K.H."/>
            <person name="Hubbard S.S."/>
            <person name="Banfield J.F."/>
        </authorList>
    </citation>
    <scope>NUCLEOTIDE SEQUENCE [LARGE SCALE GENOMIC DNA]</scope>
</reference>
<organism evidence="5 6">
    <name type="scientific">Candidatus Fischerbacteria bacterium RBG_13_37_8</name>
    <dbReference type="NCBI Taxonomy" id="1817863"/>
    <lineage>
        <taxon>Bacteria</taxon>
        <taxon>Candidatus Fischeribacteriota</taxon>
    </lineage>
</organism>
<dbReference type="PROSITE" id="PS50893">
    <property type="entry name" value="ABC_TRANSPORTER_2"/>
    <property type="match status" value="1"/>
</dbReference>
<dbReference type="InterPro" id="IPR051120">
    <property type="entry name" value="ABC_AA/LPS_Transport"/>
</dbReference>
<keyword evidence="1" id="KW-0813">Transport</keyword>
<feature type="domain" description="ABC transporter" evidence="4">
    <location>
        <begin position="4"/>
        <end position="236"/>
    </location>
</feature>
<dbReference type="InterPro" id="IPR003439">
    <property type="entry name" value="ABC_transporter-like_ATP-bd"/>
</dbReference>
<dbReference type="GO" id="GO:0005524">
    <property type="term" value="F:ATP binding"/>
    <property type="evidence" value="ECO:0007669"/>
    <property type="project" value="UniProtKB-KW"/>
</dbReference>
<evidence type="ECO:0000256" key="1">
    <source>
        <dbReference type="ARBA" id="ARBA00022448"/>
    </source>
</evidence>
<dbReference type="Pfam" id="PF00005">
    <property type="entry name" value="ABC_tran"/>
    <property type="match status" value="1"/>
</dbReference>
<sequence>MAHIQVDNITKSYNSRRVVDGISLEVKSGEIVGLLGPNGAGKTSTFYIILGLIEAEGGKVSIDDIDITGLPMFKRARLGINYLPQESSVFRKLTVKENILAVLEVMDISRNEREEKLQGLLKSMGLSGLMNSKAYSLSGGERRRVEIARALATQPQFMLLDEPFSEIDPIAISELQKTIKLLADSNIGILITDHNVRDTLKITDRAYIINNGKIFASGTPLELANNEEVKKIYLGKDFQLY</sequence>
<dbReference type="InterPro" id="IPR030921">
    <property type="entry name" value="LPS_export_LptB"/>
</dbReference>
<dbReference type="CDD" id="cd03218">
    <property type="entry name" value="ABC_YhbG"/>
    <property type="match status" value="1"/>
</dbReference>
<evidence type="ECO:0000259" key="4">
    <source>
        <dbReference type="PROSITE" id="PS50893"/>
    </source>
</evidence>
<evidence type="ECO:0000256" key="2">
    <source>
        <dbReference type="ARBA" id="ARBA00022741"/>
    </source>
</evidence>
<dbReference type="PROSITE" id="PS00211">
    <property type="entry name" value="ABC_TRANSPORTER_1"/>
    <property type="match status" value="1"/>
</dbReference>
<dbReference type="FunFam" id="3.40.50.300:FF:000151">
    <property type="entry name" value="Lipopolysaccharide ABC transporter ATP-binding protein"/>
    <property type="match status" value="1"/>
</dbReference>
<name>A0A1F5VRV0_9BACT</name>
<gene>
    <name evidence="5" type="ORF">A2Y62_00220</name>
</gene>
<dbReference type="NCBIfam" id="TIGR04406">
    <property type="entry name" value="LPS_export_lptB"/>
    <property type="match status" value="1"/>
</dbReference>
<dbReference type="GO" id="GO:0055085">
    <property type="term" value="P:transmembrane transport"/>
    <property type="evidence" value="ECO:0007669"/>
    <property type="project" value="InterPro"/>
</dbReference>
<comment type="caution">
    <text evidence="5">The sequence shown here is derived from an EMBL/GenBank/DDBJ whole genome shotgun (WGS) entry which is preliminary data.</text>
</comment>
<protein>
    <submittedName>
        <fullName evidence="5">LPS export ABC transporter ATP-binding protein</fullName>
    </submittedName>
</protein>
<accession>A0A1F5VRV0</accession>
<dbReference type="PANTHER" id="PTHR45772">
    <property type="entry name" value="CONSERVED COMPONENT OF ABC TRANSPORTER FOR NATURAL AMINO ACIDS-RELATED"/>
    <property type="match status" value="1"/>
</dbReference>
<dbReference type="InterPro" id="IPR017871">
    <property type="entry name" value="ABC_transporter-like_CS"/>
</dbReference>
<dbReference type="SMART" id="SM00382">
    <property type="entry name" value="AAA"/>
    <property type="match status" value="1"/>
</dbReference>
<dbReference type="GO" id="GO:0016887">
    <property type="term" value="F:ATP hydrolysis activity"/>
    <property type="evidence" value="ECO:0007669"/>
    <property type="project" value="InterPro"/>
</dbReference>
<dbReference type="AlphaFoldDB" id="A0A1F5VRV0"/>
<dbReference type="Proteomes" id="UP000178943">
    <property type="component" value="Unassembled WGS sequence"/>
</dbReference>
<dbReference type="SUPFAM" id="SSF52540">
    <property type="entry name" value="P-loop containing nucleoside triphosphate hydrolases"/>
    <property type="match status" value="1"/>
</dbReference>
<dbReference type="EMBL" id="MFGW01000098">
    <property type="protein sequence ID" value="OGF66070.1"/>
    <property type="molecule type" value="Genomic_DNA"/>
</dbReference>
<dbReference type="PANTHER" id="PTHR45772:SF10">
    <property type="entry name" value="LIPOPOLYSACCHARIDE EXPORT SYSTEM ATP-BINDING PROTEIN LPTB"/>
    <property type="match status" value="1"/>
</dbReference>
<dbReference type="STRING" id="1817863.A2Y62_00220"/>
<keyword evidence="3 5" id="KW-0067">ATP-binding</keyword>
<keyword evidence="2" id="KW-0547">Nucleotide-binding</keyword>
<evidence type="ECO:0000256" key="3">
    <source>
        <dbReference type="ARBA" id="ARBA00022840"/>
    </source>
</evidence>
<dbReference type="GO" id="GO:0043190">
    <property type="term" value="C:ATP-binding cassette (ABC) transporter complex"/>
    <property type="evidence" value="ECO:0007669"/>
    <property type="project" value="InterPro"/>
</dbReference>
<dbReference type="InterPro" id="IPR027417">
    <property type="entry name" value="P-loop_NTPase"/>
</dbReference>
<evidence type="ECO:0000313" key="5">
    <source>
        <dbReference type="EMBL" id="OGF66070.1"/>
    </source>
</evidence>